<reference evidence="2 3" key="1">
    <citation type="submission" date="2020-04" db="EMBL/GenBank/DDBJ databases">
        <title>Genome sequencing of novel species.</title>
        <authorList>
            <person name="Heo J."/>
            <person name="Kim S.-J."/>
            <person name="Kim J.-S."/>
            <person name="Hong S.-B."/>
            <person name="Kwon S.-W."/>
        </authorList>
    </citation>
    <scope>NUCLEOTIDE SEQUENCE [LARGE SCALE GENOMIC DNA]</scope>
    <source>
        <strain evidence="2 3">CJU-R4</strain>
    </source>
</reference>
<dbReference type="Proteomes" id="UP000501128">
    <property type="component" value="Chromosome"/>
</dbReference>
<protein>
    <submittedName>
        <fullName evidence="2">Glycosyltransferase family 2 protein</fullName>
    </submittedName>
</protein>
<feature type="domain" description="Glycosyltransferase 2-like" evidence="1">
    <location>
        <begin position="5"/>
        <end position="154"/>
    </location>
</feature>
<keyword evidence="3" id="KW-1185">Reference proteome</keyword>
<sequence>MFTVSIVIPTYNRPALLAEAIRSCLDQTYPPSELIVGDDSPGDESRQVVEAMQVTTSIPIRHIHNKPSLRQVANVNRLFDAATGDKTMLLHDDDLLLPEALETLVNVFRKHDKVAVAFGKQYLIDQTGQIDYASSEIFNRDFYRIPPYEGVNMTPFEAGISQQFPNNGYLIDTAIIRQIQYTNESGDACDFDFGYRIGAAGHRTYFVDSYLGKYRLHNQSISHSRASNPAYHAYKLLVEAAPETQLGKSIRAIRLRERAPIAITEALLMGDRRQAMSILFGPWYRSRLLTPRGIKRVLHTVFNIRFDRPQSTPATH</sequence>
<dbReference type="PANTHER" id="PTHR22916">
    <property type="entry name" value="GLYCOSYLTRANSFERASE"/>
    <property type="match status" value="1"/>
</dbReference>
<organism evidence="2 3">
    <name type="scientific">Spirosoma rhododendri</name>
    <dbReference type="NCBI Taxonomy" id="2728024"/>
    <lineage>
        <taxon>Bacteria</taxon>
        <taxon>Pseudomonadati</taxon>
        <taxon>Bacteroidota</taxon>
        <taxon>Cytophagia</taxon>
        <taxon>Cytophagales</taxon>
        <taxon>Cytophagaceae</taxon>
        <taxon>Spirosoma</taxon>
    </lineage>
</organism>
<name>A0A7L5DS99_9BACT</name>
<dbReference type="PANTHER" id="PTHR22916:SF3">
    <property type="entry name" value="UDP-GLCNAC:BETAGAL BETA-1,3-N-ACETYLGLUCOSAMINYLTRANSFERASE-LIKE PROTEIN 1"/>
    <property type="match status" value="1"/>
</dbReference>
<dbReference type="SUPFAM" id="SSF53448">
    <property type="entry name" value="Nucleotide-diphospho-sugar transferases"/>
    <property type="match status" value="1"/>
</dbReference>
<proteinExistence type="predicted"/>
<dbReference type="GO" id="GO:0016758">
    <property type="term" value="F:hexosyltransferase activity"/>
    <property type="evidence" value="ECO:0007669"/>
    <property type="project" value="UniProtKB-ARBA"/>
</dbReference>
<dbReference type="Pfam" id="PF00535">
    <property type="entry name" value="Glycos_transf_2"/>
    <property type="match status" value="1"/>
</dbReference>
<dbReference type="InterPro" id="IPR001173">
    <property type="entry name" value="Glyco_trans_2-like"/>
</dbReference>
<evidence type="ECO:0000313" key="2">
    <source>
        <dbReference type="EMBL" id="QJD80123.1"/>
    </source>
</evidence>
<keyword evidence="2" id="KW-0808">Transferase</keyword>
<dbReference type="CDD" id="cd00761">
    <property type="entry name" value="Glyco_tranf_GTA_type"/>
    <property type="match status" value="1"/>
</dbReference>
<dbReference type="KEGG" id="srho:HH216_18175"/>
<evidence type="ECO:0000259" key="1">
    <source>
        <dbReference type="Pfam" id="PF00535"/>
    </source>
</evidence>
<dbReference type="InterPro" id="IPR029044">
    <property type="entry name" value="Nucleotide-diphossugar_trans"/>
</dbReference>
<dbReference type="RefSeq" id="WP_169552082.1">
    <property type="nucleotide sequence ID" value="NZ_CP051677.1"/>
</dbReference>
<dbReference type="Gene3D" id="3.90.550.10">
    <property type="entry name" value="Spore Coat Polysaccharide Biosynthesis Protein SpsA, Chain A"/>
    <property type="match status" value="1"/>
</dbReference>
<evidence type="ECO:0000313" key="3">
    <source>
        <dbReference type="Proteomes" id="UP000501128"/>
    </source>
</evidence>
<dbReference type="AlphaFoldDB" id="A0A7L5DS99"/>
<gene>
    <name evidence="2" type="ORF">HH216_18175</name>
</gene>
<accession>A0A7L5DS99</accession>
<dbReference type="EMBL" id="CP051677">
    <property type="protein sequence ID" value="QJD80123.1"/>
    <property type="molecule type" value="Genomic_DNA"/>
</dbReference>